<accession>A0ACC0K4Z0</accession>
<name>A0ACC0K4Z0_CHOFU</name>
<comment type="caution">
    <text evidence="1">The sequence shown here is derived from an EMBL/GenBank/DDBJ whole genome shotgun (WGS) entry which is preliminary data.</text>
</comment>
<keyword evidence="2" id="KW-1185">Reference proteome</keyword>
<proteinExistence type="predicted"/>
<sequence length="227" mass="25378">MAATHRALRTQRGVDLHNEYCLCDPGYCTGPNEGHYLKFTSRSKWHFWNLSTDGRFTKPKEPNGILQVYAMDSHYEPPPNFQGPKDNGAPPGDPIEMSPELGKIFGELSWTSRLQLLDQYYPTPNKTLLSMNSLMEPMGPKKLDGLTPSPMEPQPQELPSQQTGQLPEFQGGQGPPSQQQRSRRADRKVGMSAMKIRAVARSVRVAAAAESRAPEKKGYEIARYMSS</sequence>
<evidence type="ECO:0000313" key="2">
    <source>
        <dbReference type="Proteomes" id="UP001064048"/>
    </source>
</evidence>
<dbReference type="EMBL" id="CM046130">
    <property type="protein sequence ID" value="KAI8431320.1"/>
    <property type="molecule type" value="Genomic_DNA"/>
</dbReference>
<reference evidence="1 2" key="1">
    <citation type="journal article" date="2022" name="Genome Biol. Evol.">
        <title>The Spruce Budworm Genome: Reconstructing the Evolutionary History of Antifreeze Proteins.</title>
        <authorList>
            <person name="Beliveau C."/>
            <person name="Gagne P."/>
            <person name="Picq S."/>
            <person name="Vernygora O."/>
            <person name="Keeling C.I."/>
            <person name="Pinkney K."/>
            <person name="Doucet D."/>
            <person name="Wen F."/>
            <person name="Johnston J.S."/>
            <person name="Maaroufi H."/>
            <person name="Boyle B."/>
            <person name="Laroche J."/>
            <person name="Dewar K."/>
            <person name="Juretic N."/>
            <person name="Blackburn G."/>
            <person name="Nisole A."/>
            <person name="Brunet B."/>
            <person name="Brandao M."/>
            <person name="Lumley L."/>
            <person name="Duan J."/>
            <person name="Quan G."/>
            <person name="Lucarotti C.J."/>
            <person name="Roe A.D."/>
            <person name="Sperling F.A.H."/>
            <person name="Levesque R.C."/>
            <person name="Cusson M."/>
        </authorList>
    </citation>
    <scope>NUCLEOTIDE SEQUENCE [LARGE SCALE GENOMIC DNA]</scope>
    <source>
        <strain evidence="1">Glfc:IPQL:Cfum</strain>
    </source>
</reference>
<gene>
    <name evidence="1" type="ORF">MSG28_015865</name>
</gene>
<evidence type="ECO:0000313" key="1">
    <source>
        <dbReference type="EMBL" id="KAI8431320.1"/>
    </source>
</evidence>
<protein>
    <submittedName>
        <fullName evidence="1">Uncharacterized protein</fullName>
    </submittedName>
</protein>
<organism evidence="1 2">
    <name type="scientific">Choristoneura fumiferana</name>
    <name type="common">Spruce budworm moth</name>
    <name type="synonym">Archips fumiferana</name>
    <dbReference type="NCBI Taxonomy" id="7141"/>
    <lineage>
        <taxon>Eukaryota</taxon>
        <taxon>Metazoa</taxon>
        <taxon>Ecdysozoa</taxon>
        <taxon>Arthropoda</taxon>
        <taxon>Hexapoda</taxon>
        <taxon>Insecta</taxon>
        <taxon>Pterygota</taxon>
        <taxon>Neoptera</taxon>
        <taxon>Endopterygota</taxon>
        <taxon>Lepidoptera</taxon>
        <taxon>Glossata</taxon>
        <taxon>Ditrysia</taxon>
        <taxon>Tortricoidea</taxon>
        <taxon>Tortricidae</taxon>
        <taxon>Tortricinae</taxon>
        <taxon>Choristoneura</taxon>
    </lineage>
</organism>
<dbReference type="Proteomes" id="UP001064048">
    <property type="component" value="Chromosome 30"/>
</dbReference>